<sequence>MSKMSLITQDGPHPAEQSRWSQLAPELELRVASFLCPNDISCTIRLLNRAAAALFSSPSHKIVRLSQPVPHHAFSWRWATSGATYSLTLQQRQQLVILTATTGSVPNLAIAVAAAGLVSAANVITAAAAAGQLDACEWLKARGYPLFSCLEAAARSGNVSMCEWALACGCPWRDAVFKIAAKGGDPWFIEWLLTRRPAGLAFPYRSSFLPALARGCRQQALQRISRIYLNCESGKDGERRRGCDDGYADDGDRDDGGRDDGGDSPAAILARMQGMLKAAAGSQCEDWKETFLWLEALGCPSDGNNGSSVTAAAAGVLPDAEDRLRWLHERGYNCNLNTAVEAVRKGNVSALSYLLMEGGLKLNDEDSDVEHLATTAASRGHLEMLQLLHCHECPMDMEALRGAARGGFLDVVRWLVDEPGVYTPLDAVLMENAAYSPSLELLMWLRSRGCPWDAAVLNAAASTGRMDKVKWLIEEGCPRHDDIIASAARGGCMEMLEWLVQGQGYPFVSGWPYHAAGCQGDFAILECLRRLGCPWSGRGMTRSSLFYDCLGSHSTPCAPIEVLQWLHDAGCPVCWMDAWNTICYQQGPDKEEVKTWVWGWLYETLREAARGKWRGARGG</sequence>
<dbReference type="Proteomes" id="UP001165090">
    <property type="component" value="Unassembled WGS sequence"/>
</dbReference>
<dbReference type="EMBL" id="BSDZ01000080">
    <property type="protein sequence ID" value="GLI68745.1"/>
    <property type="molecule type" value="Genomic_DNA"/>
</dbReference>
<proteinExistence type="predicted"/>
<evidence type="ECO:0000313" key="2">
    <source>
        <dbReference type="EMBL" id="GLI68745.1"/>
    </source>
</evidence>
<organism evidence="2 3">
    <name type="scientific">Volvox africanus</name>
    <dbReference type="NCBI Taxonomy" id="51714"/>
    <lineage>
        <taxon>Eukaryota</taxon>
        <taxon>Viridiplantae</taxon>
        <taxon>Chlorophyta</taxon>
        <taxon>core chlorophytes</taxon>
        <taxon>Chlorophyceae</taxon>
        <taxon>CS clade</taxon>
        <taxon>Chlamydomonadales</taxon>
        <taxon>Volvocaceae</taxon>
        <taxon>Volvox</taxon>
    </lineage>
</organism>
<evidence type="ECO:0000313" key="3">
    <source>
        <dbReference type="Proteomes" id="UP001165090"/>
    </source>
</evidence>
<gene>
    <name evidence="2" type="ORF">VaNZ11_013236</name>
</gene>
<name>A0ABQ5SFN2_9CHLO</name>
<dbReference type="PANTHER" id="PTHR12393:SF6">
    <property type="entry name" value="SPHINGOMYELIN PHOSPHODIESTERASE 2"/>
    <property type="match status" value="1"/>
</dbReference>
<keyword evidence="3" id="KW-1185">Reference proteome</keyword>
<evidence type="ECO:0000256" key="1">
    <source>
        <dbReference type="SAM" id="MobiDB-lite"/>
    </source>
</evidence>
<dbReference type="InterPro" id="IPR036770">
    <property type="entry name" value="Ankyrin_rpt-contain_sf"/>
</dbReference>
<comment type="caution">
    <text evidence="2">The sequence shown here is derived from an EMBL/GenBank/DDBJ whole genome shotgun (WGS) entry which is preliminary data.</text>
</comment>
<feature type="compositionally biased region" description="Basic and acidic residues" evidence="1">
    <location>
        <begin position="235"/>
        <end position="244"/>
    </location>
</feature>
<accession>A0ABQ5SFN2</accession>
<evidence type="ECO:0008006" key="4">
    <source>
        <dbReference type="Google" id="ProtNLM"/>
    </source>
</evidence>
<reference evidence="2 3" key="1">
    <citation type="journal article" date="2023" name="IScience">
        <title>Expanded male sex-determining region conserved during the evolution of homothallism in the green alga Volvox.</title>
        <authorList>
            <person name="Yamamoto K."/>
            <person name="Matsuzaki R."/>
            <person name="Mahakham W."/>
            <person name="Heman W."/>
            <person name="Sekimoto H."/>
            <person name="Kawachi M."/>
            <person name="Minakuchi Y."/>
            <person name="Toyoda A."/>
            <person name="Nozaki H."/>
        </authorList>
    </citation>
    <scope>NUCLEOTIDE SEQUENCE [LARGE SCALE GENOMIC DNA]</scope>
    <source>
        <strain evidence="2 3">NIES-4468</strain>
    </source>
</reference>
<feature type="region of interest" description="Disordered" evidence="1">
    <location>
        <begin position="235"/>
        <end position="264"/>
    </location>
</feature>
<dbReference type="Gene3D" id="1.25.40.20">
    <property type="entry name" value="Ankyrin repeat-containing domain"/>
    <property type="match status" value="2"/>
</dbReference>
<dbReference type="PANTHER" id="PTHR12393">
    <property type="entry name" value="SPHINGOMYELIN PHOSPHODIESTERASE RELATED"/>
    <property type="match status" value="1"/>
</dbReference>
<dbReference type="SUPFAM" id="SSF48403">
    <property type="entry name" value="Ankyrin repeat"/>
    <property type="match status" value="2"/>
</dbReference>
<protein>
    <recommendedName>
        <fullName evidence="4">F-box domain-containing protein</fullName>
    </recommendedName>
</protein>